<dbReference type="Proteomes" id="UP000008138">
    <property type="component" value="Chromosome"/>
</dbReference>
<accession>F2L4B3</accession>
<dbReference type="AlphaFoldDB" id="F2L4B3"/>
<proteinExistence type="predicted"/>
<evidence type="ECO:0000256" key="1">
    <source>
        <dbReference type="SAM" id="Coils"/>
    </source>
</evidence>
<keyword evidence="3" id="KW-1185">Reference proteome</keyword>
<evidence type="ECO:0000313" key="2">
    <source>
        <dbReference type="EMBL" id="AEA13345.1"/>
    </source>
</evidence>
<feature type="coiled-coil region" evidence="1">
    <location>
        <begin position="65"/>
        <end position="92"/>
    </location>
</feature>
<gene>
    <name evidence="2" type="ordered locus">TUZN_1885</name>
</gene>
<dbReference type="EMBL" id="CP002590">
    <property type="protein sequence ID" value="AEA13345.1"/>
    <property type="molecule type" value="Genomic_DNA"/>
</dbReference>
<organism evidence="2 3">
    <name type="scientific">Thermoproteus uzoniensis (strain 768-20)</name>
    <dbReference type="NCBI Taxonomy" id="999630"/>
    <lineage>
        <taxon>Archaea</taxon>
        <taxon>Thermoproteota</taxon>
        <taxon>Thermoprotei</taxon>
        <taxon>Thermoproteales</taxon>
        <taxon>Thermoproteaceae</taxon>
        <taxon>Thermoproteus</taxon>
    </lineage>
</organism>
<evidence type="ECO:0000313" key="3">
    <source>
        <dbReference type="Proteomes" id="UP000008138"/>
    </source>
</evidence>
<dbReference type="HOGENOM" id="CLU_2379527_0_0_2"/>
<reference evidence="2 3" key="1">
    <citation type="journal article" date="2011" name="J. Bacteriol.">
        <title>Complete genome sequence of the thermoacidophilic crenarchaeon Thermoproteus uzoniensis 768-20.</title>
        <authorList>
            <person name="Mardanov A.V."/>
            <person name="Gumerov V.M."/>
            <person name="Beletsky A.V."/>
            <person name="Prokofeva M.I."/>
            <person name="Bonch-Osmolovskaya E.A."/>
            <person name="Ravin N.V."/>
            <person name="Skryabin K.G."/>
        </authorList>
    </citation>
    <scope>NUCLEOTIDE SEQUENCE [LARGE SCALE GENOMIC DNA]</scope>
    <source>
        <strain evidence="2 3">768-20</strain>
    </source>
</reference>
<dbReference type="STRING" id="999630.TUZN_1885"/>
<dbReference type="OrthoDB" id="27045at2157"/>
<dbReference type="RefSeq" id="WP_013680680.1">
    <property type="nucleotide sequence ID" value="NC_015315.1"/>
</dbReference>
<sequence>MVCERWERLMQQAERQGNKGKALEFKEKLVECLVYQTRSLVAERRLDEAEALIKQGRDVAKKYGIEELSFHLDLAEREIKAIRERRAKATAQSS</sequence>
<name>F2L4B3_THEU7</name>
<reference key="2">
    <citation type="submission" date="2011-03" db="EMBL/GenBank/DDBJ databases">
        <title>Complete genome sequence of the thermoacidophilic crenarchaeon Thermoproteus uzoniensis 768-20.</title>
        <authorList>
            <person name="Mardanov A.V."/>
            <person name="Gumerov V.M."/>
            <person name="Beletsky A.V."/>
            <person name="Prokofeva M.I."/>
            <person name="Bonch-Osmolovskaya E.A."/>
            <person name="Ravin N.V."/>
            <person name="Skryabin K.G."/>
        </authorList>
    </citation>
    <scope>NUCLEOTIDE SEQUENCE</scope>
    <source>
        <strain>768-20</strain>
    </source>
</reference>
<dbReference type="GeneID" id="10361398"/>
<dbReference type="KEGG" id="tuz:TUZN_1885"/>
<protein>
    <submittedName>
        <fullName evidence="2">Uncharacterized protein</fullName>
    </submittedName>
</protein>
<dbReference type="eggNOG" id="arCOG05597">
    <property type="taxonomic scope" value="Archaea"/>
</dbReference>
<keyword evidence="1" id="KW-0175">Coiled coil</keyword>